<evidence type="ECO:0000313" key="3">
    <source>
        <dbReference type="Proteomes" id="UP000078512"/>
    </source>
</evidence>
<proteinExistence type="predicted"/>
<feature type="compositionally biased region" description="Low complexity" evidence="1">
    <location>
        <begin position="252"/>
        <end position="265"/>
    </location>
</feature>
<keyword evidence="3" id="KW-1185">Reference proteome</keyword>
<accession>A0A197J9Y9</accession>
<feature type="compositionally biased region" description="Basic and acidic residues" evidence="1">
    <location>
        <begin position="225"/>
        <end position="242"/>
    </location>
</feature>
<evidence type="ECO:0000256" key="1">
    <source>
        <dbReference type="SAM" id="MobiDB-lite"/>
    </source>
</evidence>
<name>A0A197J9Y9_9FUNG</name>
<reference evidence="2 3" key="1">
    <citation type="submission" date="2016-05" db="EMBL/GenBank/DDBJ databases">
        <title>Genome sequencing reveals origins of a unique bacterial endosymbiosis in the earliest lineages of terrestrial Fungi.</title>
        <authorList>
            <consortium name="DOE Joint Genome Institute"/>
            <person name="Uehling J."/>
            <person name="Gryganskyi A."/>
            <person name="Hameed K."/>
            <person name="Tschaplinski T."/>
            <person name="Misztal P."/>
            <person name="Wu S."/>
            <person name="Desiro A."/>
            <person name="Vande Pol N."/>
            <person name="Du Z.-Y."/>
            <person name="Zienkiewicz A."/>
            <person name="Zienkiewicz K."/>
            <person name="Morin E."/>
            <person name="Tisserant E."/>
            <person name="Splivallo R."/>
            <person name="Hainaut M."/>
            <person name="Henrissat B."/>
            <person name="Ohm R."/>
            <person name="Kuo A."/>
            <person name="Yan J."/>
            <person name="Lipzen A."/>
            <person name="Nolan M."/>
            <person name="Labutti K."/>
            <person name="Barry K."/>
            <person name="Goldstein A."/>
            <person name="Labbe J."/>
            <person name="Schadt C."/>
            <person name="Tuskan G."/>
            <person name="Grigoriev I."/>
            <person name="Martin F."/>
            <person name="Vilgalys R."/>
            <person name="Bonito G."/>
        </authorList>
    </citation>
    <scope>NUCLEOTIDE SEQUENCE [LARGE SCALE GENOMIC DNA]</scope>
    <source>
        <strain evidence="2 3">AG-77</strain>
    </source>
</reference>
<protein>
    <submittedName>
        <fullName evidence="2">Uncharacterized protein</fullName>
    </submittedName>
</protein>
<feature type="region of interest" description="Disordered" evidence="1">
    <location>
        <begin position="214"/>
        <end position="301"/>
    </location>
</feature>
<dbReference type="AlphaFoldDB" id="A0A197J9Y9"/>
<feature type="compositionally biased region" description="Gly residues" evidence="1">
    <location>
        <begin position="290"/>
        <end position="301"/>
    </location>
</feature>
<evidence type="ECO:0000313" key="2">
    <source>
        <dbReference type="EMBL" id="OAQ21962.1"/>
    </source>
</evidence>
<gene>
    <name evidence="2" type="ORF">K457DRAFT_26577</name>
</gene>
<sequence>MSTDESIQAQLSAITAQLSQMAAVVAQLRSPTHIEDDKPLVYKKPRSTYIVPTDHLLSIYPAIKFQKDFFKAKIDPADKLIDMSDYHYLEGMDYDAYQLIDVQQKGFQLSGDNSFAEKELARIQSRLAHLTRPLDTLAHLASEDDTENIWKDRAVALANTIRYLAGDIAAQANESRQNILYRQMGLGDPTPKPAAVTLAEIAERKTNLDAINAVFPVKKKHHKPSNKDDKQDKTKSADTSKDKPKHQKDKGAGNNNNSNTNNNGNKKGGSGNNGRKSDSSHPSVVEKGDGQGNGGGEKAGQ</sequence>
<dbReference type="EMBL" id="KV442377">
    <property type="protein sequence ID" value="OAQ21962.1"/>
    <property type="molecule type" value="Genomic_DNA"/>
</dbReference>
<organism evidence="2 3">
    <name type="scientific">Linnemannia elongata AG-77</name>
    <dbReference type="NCBI Taxonomy" id="1314771"/>
    <lineage>
        <taxon>Eukaryota</taxon>
        <taxon>Fungi</taxon>
        <taxon>Fungi incertae sedis</taxon>
        <taxon>Mucoromycota</taxon>
        <taxon>Mortierellomycotina</taxon>
        <taxon>Mortierellomycetes</taxon>
        <taxon>Mortierellales</taxon>
        <taxon>Mortierellaceae</taxon>
        <taxon>Linnemannia</taxon>
    </lineage>
</organism>
<dbReference type="OrthoDB" id="2358184at2759"/>
<dbReference type="Proteomes" id="UP000078512">
    <property type="component" value="Unassembled WGS sequence"/>
</dbReference>
<feature type="compositionally biased region" description="Basic and acidic residues" evidence="1">
    <location>
        <begin position="275"/>
        <end position="289"/>
    </location>
</feature>